<dbReference type="PANTHER" id="PTHR40688">
    <property type="match status" value="1"/>
</dbReference>
<dbReference type="PANTHER" id="PTHR40688:SF2">
    <property type="entry name" value="RIBBON-HELIX-HELIX PROTEIN COPG DOMAIN-CONTAINING PROTEIN"/>
    <property type="match status" value="1"/>
</dbReference>
<dbReference type="eggNOG" id="COG3905">
    <property type="taxonomic scope" value="Bacteria"/>
</dbReference>
<dbReference type="SUPFAM" id="SSF47598">
    <property type="entry name" value="Ribbon-helix-helix"/>
    <property type="match status" value="1"/>
</dbReference>
<dbReference type="GO" id="GO:0006355">
    <property type="term" value="P:regulation of DNA-templated transcription"/>
    <property type="evidence" value="ECO:0007669"/>
    <property type="project" value="InterPro"/>
</dbReference>
<dbReference type="InterPro" id="IPR052991">
    <property type="entry name" value="Non-func_TypeII_TA_Antitoxin"/>
</dbReference>
<evidence type="ECO:0000313" key="1">
    <source>
        <dbReference type="EMBL" id="CBE69074.1"/>
    </source>
</evidence>
<dbReference type="CDD" id="cd22233">
    <property type="entry name" value="RHH_CopAso-like"/>
    <property type="match status" value="1"/>
</dbReference>
<organism evidence="1 2">
    <name type="scientific">Methylomirabilis oxygeniifera</name>
    <dbReference type="NCBI Taxonomy" id="671143"/>
    <lineage>
        <taxon>Bacteria</taxon>
        <taxon>Candidatus Methylomirabilota</taxon>
        <taxon>Candidatus Methylomirabilia</taxon>
        <taxon>Candidatus Methylomirabilales</taxon>
        <taxon>Candidatus Methylomirabilaceae</taxon>
        <taxon>Candidatus Methylomirabilis</taxon>
    </lineage>
</organism>
<name>D5MH43_METO1</name>
<evidence type="ECO:0000313" key="2">
    <source>
        <dbReference type="Proteomes" id="UP000006898"/>
    </source>
</evidence>
<dbReference type="HOGENOM" id="CLU_155311_5_3_0"/>
<reference evidence="1 2" key="1">
    <citation type="journal article" date="2010" name="Nature">
        <title>Nitrite-driven anaerobic methane oxidation by oxygenic bacteria.</title>
        <authorList>
            <person name="Ettwig K.F."/>
            <person name="Butler M.K."/>
            <person name="Le Paslier D."/>
            <person name="Pelletier E."/>
            <person name="Mangenot S."/>
            <person name="Kuypers M.M.M."/>
            <person name="Schreiber F."/>
            <person name="Dutilh B.E."/>
            <person name="Zedelius J."/>
            <person name="de Beer D."/>
            <person name="Gloerich J."/>
            <person name="Wessels H.J.C.T."/>
            <person name="van Allen T."/>
            <person name="Luesken F."/>
            <person name="Wu M."/>
            <person name="van de Pas-Schoonen K.T."/>
            <person name="Op den Camp H.J.M."/>
            <person name="Janssen-Megens E.M."/>
            <person name="Francoijs K-J."/>
            <person name="Stunnenberg H."/>
            <person name="Weissenbach J."/>
            <person name="Jetten M.S.M."/>
            <person name="Strous M."/>
        </authorList>
    </citation>
    <scope>NUCLEOTIDE SEQUENCE [LARGE SCALE GENOMIC DNA]</scope>
</reference>
<dbReference type="InterPro" id="IPR013321">
    <property type="entry name" value="Arc_rbn_hlx_hlx"/>
</dbReference>
<dbReference type="Proteomes" id="UP000006898">
    <property type="component" value="Chromosome"/>
</dbReference>
<proteinExistence type="predicted"/>
<gene>
    <name evidence="1" type="ORF">DAMO_2024</name>
</gene>
<dbReference type="PATRIC" id="fig|671143.5.peg.1786"/>
<sequence length="87" mass="9956">MPHTTTMTVRLPAPVKARLEQLAKSTDRSKAYLASQAIQDYLDVQEWQVQAIQDAIREADSQNPVFYDHEDVQTTLKKLTAKRRKTA</sequence>
<dbReference type="STRING" id="671143.DAMO_2024"/>
<dbReference type="Gene3D" id="1.10.1220.10">
    <property type="entry name" value="Met repressor-like"/>
    <property type="match status" value="1"/>
</dbReference>
<dbReference type="EMBL" id="FP565575">
    <property type="protein sequence ID" value="CBE69074.1"/>
    <property type="molecule type" value="Genomic_DNA"/>
</dbReference>
<protein>
    <submittedName>
        <fullName evidence="1">Helix-turn-helix protein, CopG</fullName>
    </submittedName>
</protein>
<dbReference type="KEGG" id="mox:DAMO_2024"/>
<dbReference type="InterPro" id="IPR010985">
    <property type="entry name" value="Ribbon_hlx_hlx"/>
</dbReference>
<accession>D5MH43</accession>
<dbReference type="AlphaFoldDB" id="D5MH43"/>